<evidence type="ECO:0000313" key="3">
    <source>
        <dbReference type="Proteomes" id="UP000663829"/>
    </source>
</evidence>
<dbReference type="Proteomes" id="UP000681722">
    <property type="component" value="Unassembled WGS sequence"/>
</dbReference>
<dbReference type="AlphaFoldDB" id="A0A814F2W5"/>
<protein>
    <submittedName>
        <fullName evidence="1">Uncharacterized protein</fullName>
    </submittedName>
</protein>
<evidence type="ECO:0000313" key="2">
    <source>
        <dbReference type="EMBL" id="CAF3748776.1"/>
    </source>
</evidence>
<dbReference type="EMBL" id="CAJNOQ010002740">
    <property type="protein sequence ID" value="CAF0975908.1"/>
    <property type="molecule type" value="Genomic_DNA"/>
</dbReference>
<accession>A0A814F2W5</accession>
<reference evidence="1" key="1">
    <citation type="submission" date="2021-02" db="EMBL/GenBank/DDBJ databases">
        <authorList>
            <person name="Nowell W R."/>
        </authorList>
    </citation>
    <scope>NUCLEOTIDE SEQUENCE</scope>
</reference>
<gene>
    <name evidence="1" type="ORF">GPM918_LOCUS12489</name>
    <name evidence="2" type="ORF">SRO942_LOCUS12489</name>
</gene>
<keyword evidence="3" id="KW-1185">Reference proteome</keyword>
<proteinExistence type="predicted"/>
<dbReference type="Proteomes" id="UP000663829">
    <property type="component" value="Unassembled WGS sequence"/>
</dbReference>
<dbReference type="EMBL" id="CAJOBC010002740">
    <property type="protein sequence ID" value="CAF3748776.1"/>
    <property type="molecule type" value="Genomic_DNA"/>
</dbReference>
<organism evidence="1 3">
    <name type="scientific">Didymodactylos carnosus</name>
    <dbReference type="NCBI Taxonomy" id="1234261"/>
    <lineage>
        <taxon>Eukaryota</taxon>
        <taxon>Metazoa</taxon>
        <taxon>Spiralia</taxon>
        <taxon>Gnathifera</taxon>
        <taxon>Rotifera</taxon>
        <taxon>Eurotatoria</taxon>
        <taxon>Bdelloidea</taxon>
        <taxon>Philodinida</taxon>
        <taxon>Philodinidae</taxon>
        <taxon>Didymodactylos</taxon>
    </lineage>
</organism>
<name>A0A814F2W5_9BILA</name>
<sequence>MSSFHQTHVQLDQQVKLRQEQISIETKKVIEYIEESVLLKQQTLLDEINKEQKTQEEDYRSKLQLFIEKLDKEKAATLAELKSSFHKRNEFILSESRLKIDKLNQQAYQAKINVMIAEQQLAMTKIDLIKKQVQIISDDVAQRHFASKTTTTVIVTSDGCNPVETINA</sequence>
<evidence type="ECO:0000313" key="1">
    <source>
        <dbReference type="EMBL" id="CAF0975908.1"/>
    </source>
</evidence>
<comment type="caution">
    <text evidence="1">The sequence shown here is derived from an EMBL/GenBank/DDBJ whole genome shotgun (WGS) entry which is preliminary data.</text>
</comment>